<feature type="domain" description="Major facilitator superfamily (MFS) profile" evidence="9">
    <location>
        <begin position="286"/>
        <end position="792"/>
    </location>
</feature>
<dbReference type="GO" id="GO:0016020">
    <property type="term" value="C:membrane"/>
    <property type="evidence" value="ECO:0007669"/>
    <property type="project" value="UniProtKB-SubCell"/>
</dbReference>
<feature type="transmembrane region" description="Helical" evidence="8">
    <location>
        <begin position="328"/>
        <end position="345"/>
    </location>
</feature>
<evidence type="ECO:0000256" key="8">
    <source>
        <dbReference type="SAM" id="Phobius"/>
    </source>
</evidence>
<feature type="transmembrane region" description="Helical" evidence="8">
    <location>
        <begin position="679"/>
        <end position="698"/>
    </location>
</feature>
<dbReference type="InterPro" id="IPR011701">
    <property type="entry name" value="MFS"/>
</dbReference>
<evidence type="ECO:0000313" key="11">
    <source>
        <dbReference type="Proteomes" id="UP000612055"/>
    </source>
</evidence>
<evidence type="ECO:0000256" key="2">
    <source>
        <dbReference type="ARBA" id="ARBA00022448"/>
    </source>
</evidence>
<evidence type="ECO:0000256" key="3">
    <source>
        <dbReference type="ARBA" id="ARBA00022692"/>
    </source>
</evidence>
<dbReference type="PROSITE" id="PS50850">
    <property type="entry name" value="MFS"/>
    <property type="match status" value="1"/>
</dbReference>
<evidence type="ECO:0000313" key="10">
    <source>
        <dbReference type="EMBL" id="KAG2484864.1"/>
    </source>
</evidence>
<comment type="caution">
    <text evidence="10">The sequence shown here is derived from an EMBL/GenBank/DDBJ whole genome shotgun (WGS) entry which is preliminary data.</text>
</comment>
<accession>A0A835XRS4</accession>
<sequence length="807" mass="82212">MSAAATQGRSLGGAATGAAAKPCLPQLPRGLHLLLNSSRREPGGALALGGLAGRAHRRPGLQWRSRGALLLRRDAPFGTSGLQGVLPQTPGGDAGCRAVPGLGSASPAPLGSASPLPAPFAGGEVYQPAVPVTLGGAPLVAPLVDLLPASPVLPSNEPRAVTESAGEALGPRTAFVSSATLAPVITPAGLVPQPGSDGALKSFDEEALRPTDRVYVVAQSESEPAPLSAASAVAAAAASIGVAPPAQAILTDAPAAEPEQPPQQQPSLWDRVRAKVAGVQWYKVWCLALLAVSYVHQATTGFALPAMLPMISNELHLTDMQGALLTTGYSYLYAVALVPIGLLADRVSRPKLLAAGLAVWSILTCTASTCRSFSELILARVGFAAAQGAQNPVCFSLIPELFPVNKSTALSLYNCAIYVGRALSFAAVLAARHLHDNDQAHLAARGGVRVETRLDHLDRADLHSLSITHTTGDMAAATPDREFNFPLWEYGSDLPDSAWRQVLRWIALPGFLIAIAMMLTVQEPRQQPGATAAAAAATAPAAAVTASKPAAAGSTVPLATAPSLAASAPDSKPAEALQTESKPESGSGSGTPSASSSRAGIMALLSSPGFMSVTLAAALNDVGSYALIAWQSTFYERVYGLSSAAYAPVLAALLPIGGILGGVGGGFLADRLSRSGQRWLVTAGATCLAAPCLAASCLAPTPELSYAALMVGFGLSEMWRAPSAVMARGIAPASMGSSASALYLCVRNLVGGLGPLLVAGLIGVCGLQAAMLVVPAMYLGSGVLFALAEKLWEKEMREKDAAALAAA</sequence>
<keyword evidence="5 8" id="KW-0472">Membrane</keyword>
<dbReference type="InterPro" id="IPR020846">
    <property type="entry name" value="MFS_dom"/>
</dbReference>
<dbReference type="Pfam" id="PF07690">
    <property type="entry name" value="MFS_1"/>
    <property type="match status" value="2"/>
</dbReference>
<evidence type="ECO:0000256" key="6">
    <source>
        <dbReference type="ARBA" id="ARBA00024338"/>
    </source>
</evidence>
<comment type="similarity">
    <text evidence="6">Belongs to the major facilitator superfamily. Spinster (TC 2.A.1.49) family.</text>
</comment>
<dbReference type="InterPro" id="IPR044770">
    <property type="entry name" value="MFS_spinster-like"/>
</dbReference>
<keyword evidence="2" id="KW-0813">Transport</keyword>
<evidence type="ECO:0000256" key="7">
    <source>
        <dbReference type="SAM" id="MobiDB-lite"/>
    </source>
</evidence>
<feature type="transmembrane region" description="Helical" evidence="8">
    <location>
        <begin position="599"/>
        <end position="619"/>
    </location>
</feature>
<dbReference type="Gene3D" id="1.20.1250.20">
    <property type="entry name" value="MFS general substrate transporter like domains"/>
    <property type="match status" value="2"/>
</dbReference>
<dbReference type="AlphaFoldDB" id="A0A835XRS4"/>
<dbReference type="SUPFAM" id="SSF103473">
    <property type="entry name" value="MFS general substrate transporter"/>
    <property type="match status" value="1"/>
</dbReference>
<feature type="transmembrane region" description="Helical" evidence="8">
    <location>
        <begin position="639"/>
        <end position="667"/>
    </location>
</feature>
<dbReference type="InterPro" id="IPR036259">
    <property type="entry name" value="MFS_trans_sf"/>
</dbReference>
<name>A0A835XRS4_9CHLO</name>
<evidence type="ECO:0000256" key="4">
    <source>
        <dbReference type="ARBA" id="ARBA00022989"/>
    </source>
</evidence>
<dbReference type="PANTHER" id="PTHR23505:SF79">
    <property type="entry name" value="PROTEIN SPINSTER"/>
    <property type="match status" value="1"/>
</dbReference>
<dbReference type="OrthoDB" id="3639251at2759"/>
<proteinExistence type="inferred from homology"/>
<reference evidence="10" key="1">
    <citation type="journal article" date="2020" name="bioRxiv">
        <title>Comparative genomics of Chlamydomonas.</title>
        <authorList>
            <person name="Craig R.J."/>
            <person name="Hasan A.R."/>
            <person name="Ness R.W."/>
            <person name="Keightley P.D."/>
        </authorList>
    </citation>
    <scope>NUCLEOTIDE SEQUENCE</scope>
    <source>
        <strain evidence="10">CCAP 11/70</strain>
    </source>
</reference>
<keyword evidence="4 8" id="KW-1133">Transmembrane helix</keyword>
<feature type="compositionally biased region" description="Low complexity" evidence="7">
    <location>
        <begin position="584"/>
        <end position="594"/>
    </location>
</feature>
<dbReference type="PANTHER" id="PTHR23505">
    <property type="entry name" value="SPINSTER"/>
    <property type="match status" value="1"/>
</dbReference>
<organism evidence="10 11">
    <name type="scientific">Edaphochlamys debaryana</name>
    <dbReference type="NCBI Taxonomy" id="47281"/>
    <lineage>
        <taxon>Eukaryota</taxon>
        <taxon>Viridiplantae</taxon>
        <taxon>Chlorophyta</taxon>
        <taxon>core chlorophytes</taxon>
        <taxon>Chlorophyceae</taxon>
        <taxon>CS clade</taxon>
        <taxon>Chlamydomonadales</taxon>
        <taxon>Chlamydomonadales incertae sedis</taxon>
        <taxon>Edaphochlamys</taxon>
    </lineage>
</organism>
<evidence type="ECO:0000259" key="9">
    <source>
        <dbReference type="PROSITE" id="PS50850"/>
    </source>
</evidence>
<evidence type="ECO:0000256" key="1">
    <source>
        <dbReference type="ARBA" id="ARBA00004141"/>
    </source>
</evidence>
<comment type="subcellular location">
    <subcellularLocation>
        <location evidence="1">Membrane</location>
        <topology evidence="1">Multi-pass membrane protein</topology>
    </subcellularLocation>
</comment>
<dbReference type="Proteomes" id="UP000612055">
    <property type="component" value="Unassembled WGS sequence"/>
</dbReference>
<feature type="transmembrane region" description="Helical" evidence="8">
    <location>
        <begin position="284"/>
        <end position="308"/>
    </location>
</feature>
<evidence type="ECO:0000256" key="5">
    <source>
        <dbReference type="ARBA" id="ARBA00023136"/>
    </source>
</evidence>
<keyword evidence="11" id="KW-1185">Reference proteome</keyword>
<protein>
    <recommendedName>
        <fullName evidence="9">Major facilitator superfamily (MFS) profile domain-containing protein</fullName>
    </recommendedName>
</protein>
<feature type="region of interest" description="Disordered" evidence="7">
    <location>
        <begin position="564"/>
        <end position="594"/>
    </location>
</feature>
<dbReference type="EMBL" id="JAEHOE010000140">
    <property type="protein sequence ID" value="KAG2484864.1"/>
    <property type="molecule type" value="Genomic_DNA"/>
</dbReference>
<gene>
    <name evidence="10" type="ORF">HYH03_016350</name>
</gene>
<dbReference type="GO" id="GO:0022857">
    <property type="term" value="F:transmembrane transporter activity"/>
    <property type="evidence" value="ECO:0007669"/>
    <property type="project" value="InterPro"/>
</dbReference>
<keyword evidence="3 8" id="KW-0812">Transmembrane</keyword>